<keyword evidence="7 11" id="KW-0812">Transmembrane</keyword>
<dbReference type="EMBL" id="BMEG01000009">
    <property type="protein sequence ID" value="GGD86320.1"/>
    <property type="molecule type" value="Genomic_DNA"/>
</dbReference>
<dbReference type="STRING" id="1071679.BG57_24660"/>
<reference evidence="15" key="3">
    <citation type="journal article" date="2019" name="Int. J. Syst. Evol. Microbiol.">
        <title>The Global Catalogue of Microorganisms (GCM) 10K type strain sequencing project: providing services to taxonomists for standard genome sequencing and annotation.</title>
        <authorList>
            <consortium name="The Broad Institute Genomics Platform"/>
            <consortium name="The Broad Institute Genome Sequencing Center for Infectious Disease"/>
            <person name="Wu L."/>
            <person name="Ma J."/>
        </authorList>
    </citation>
    <scope>NUCLEOTIDE SEQUENCE [LARGE SCALE GENOMIC DNA]</scope>
    <source>
        <strain evidence="15">CGMCC 1.11013</strain>
    </source>
</reference>
<evidence type="ECO:0000313" key="15">
    <source>
        <dbReference type="Proteomes" id="UP000597138"/>
    </source>
</evidence>
<comment type="caution">
    <text evidence="13">The sequence shown here is derived from an EMBL/GenBank/DDBJ whole genome shotgun (WGS) entry which is preliminary data.</text>
</comment>
<proteinExistence type="inferred from homology"/>
<evidence type="ECO:0000256" key="6">
    <source>
        <dbReference type="ARBA" id="ARBA00022519"/>
    </source>
</evidence>
<dbReference type="EMBL" id="JFHE01000005">
    <property type="protein sequence ID" value="KDR35792.1"/>
    <property type="molecule type" value="Genomic_DNA"/>
</dbReference>
<keyword evidence="6" id="KW-0997">Cell inner membrane</keyword>
<evidence type="ECO:0000313" key="14">
    <source>
        <dbReference type="Proteomes" id="UP000027439"/>
    </source>
</evidence>
<evidence type="ECO:0000256" key="10">
    <source>
        <dbReference type="ARBA" id="ARBA00030772"/>
    </source>
</evidence>
<gene>
    <name evidence="12" type="primary">gspN</name>
    <name evidence="13" type="ORF">BG57_24660</name>
    <name evidence="12" type="ORF">GCM10010985_46210</name>
</gene>
<dbReference type="Pfam" id="PF01203">
    <property type="entry name" value="T2SSN"/>
    <property type="match status" value="1"/>
</dbReference>
<reference evidence="12" key="4">
    <citation type="submission" date="2024-05" db="EMBL/GenBank/DDBJ databases">
        <authorList>
            <person name="Sun Q."/>
            <person name="Zhou Y."/>
        </authorList>
    </citation>
    <scope>NUCLEOTIDE SEQUENCE</scope>
    <source>
        <strain evidence="12">CGMCC 1.11013</strain>
    </source>
</reference>
<evidence type="ECO:0000313" key="13">
    <source>
        <dbReference type="EMBL" id="KDR35792.1"/>
    </source>
</evidence>
<evidence type="ECO:0000256" key="1">
    <source>
        <dbReference type="ARBA" id="ARBA00004533"/>
    </source>
</evidence>
<comment type="similarity">
    <text evidence="2">Belongs to the GSP N family.</text>
</comment>
<sequence length="260" mass="27569">MSYWTRRIRLALPALVVMVLSIAGTLLVMLPAAWITPQFARATGGHVNLVDPAGSLWRGSATLMLAAGGDGAGATLLPGRIEWTTAFWPLFTGRIHMTMRQTEAMPDPVTVDATMRGASLSPGAMAVPATLLAGLGAPFNTLNFDGTVRLSWTEFRVLGKNAYGQFVVTLDDMASRVSRVRPLGSYRVALQAQGASAAIDLSTTKGPLLLTGKGMLAEGATSFEGTAKAEPQQRENLAGLLNLLGRHTDPDTVALTFARY</sequence>
<dbReference type="GO" id="GO:0015628">
    <property type="term" value="P:protein secretion by the type II secretion system"/>
    <property type="evidence" value="ECO:0007669"/>
    <property type="project" value="InterPro"/>
</dbReference>
<evidence type="ECO:0000256" key="2">
    <source>
        <dbReference type="ARBA" id="ARBA00007208"/>
    </source>
</evidence>
<dbReference type="AlphaFoldDB" id="A0A069P5P6"/>
<dbReference type="RefSeq" id="WP_035962059.1">
    <property type="nucleotide sequence ID" value="NZ_BMEG01000009.1"/>
</dbReference>
<keyword evidence="5" id="KW-1003">Cell membrane</keyword>
<keyword evidence="9 11" id="KW-0472">Membrane</keyword>
<evidence type="ECO:0000256" key="11">
    <source>
        <dbReference type="SAM" id="Phobius"/>
    </source>
</evidence>
<comment type="subcellular location">
    <subcellularLocation>
        <location evidence="1">Cell inner membrane</location>
    </subcellularLocation>
</comment>
<keyword evidence="4" id="KW-0813">Transport</keyword>
<keyword evidence="11" id="KW-1133">Transmembrane helix</keyword>
<dbReference type="GO" id="GO:0015627">
    <property type="term" value="C:type II protein secretion system complex"/>
    <property type="evidence" value="ECO:0007669"/>
    <property type="project" value="InterPro"/>
</dbReference>
<keyword evidence="15" id="KW-1185">Reference proteome</keyword>
<dbReference type="Proteomes" id="UP000027439">
    <property type="component" value="Unassembled WGS sequence"/>
</dbReference>
<dbReference type="GO" id="GO:0005886">
    <property type="term" value="C:plasma membrane"/>
    <property type="evidence" value="ECO:0007669"/>
    <property type="project" value="UniProtKB-SubCell"/>
</dbReference>
<evidence type="ECO:0000256" key="9">
    <source>
        <dbReference type="ARBA" id="ARBA00023136"/>
    </source>
</evidence>
<name>A0A069P5P6_9BURK</name>
<reference evidence="13 14" key="2">
    <citation type="submission" date="2014-03" db="EMBL/GenBank/DDBJ databases">
        <title>Draft Genome Sequences of Four Burkholderia Strains.</title>
        <authorList>
            <person name="Liu X.Y."/>
            <person name="Li C.X."/>
            <person name="Xu J.H."/>
        </authorList>
    </citation>
    <scope>NUCLEOTIDE SEQUENCE [LARGE SCALE GENOMIC DNA]</scope>
    <source>
        <strain evidence="13 14">R27</strain>
    </source>
</reference>
<evidence type="ECO:0000256" key="5">
    <source>
        <dbReference type="ARBA" id="ARBA00022475"/>
    </source>
</evidence>
<evidence type="ECO:0000256" key="4">
    <source>
        <dbReference type="ARBA" id="ARBA00022448"/>
    </source>
</evidence>
<dbReference type="OrthoDB" id="8772682at2"/>
<organism evidence="13 14">
    <name type="scientific">Caballeronia grimmiae</name>
    <dbReference type="NCBI Taxonomy" id="1071679"/>
    <lineage>
        <taxon>Bacteria</taxon>
        <taxon>Pseudomonadati</taxon>
        <taxon>Pseudomonadota</taxon>
        <taxon>Betaproteobacteria</taxon>
        <taxon>Burkholderiales</taxon>
        <taxon>Burkholderiaceae</taxon>
        <taxon>Caballeronia</taxon>
    </lineage>
</organism>
<accession>A0A069P5P6</accession>
<dbReference type="InterPro" id="IPR022792">
    <property type="entry name" value="T2SS_protein-GspN"/>
</dbReference>
<dbReference type="Proteomes" id="UP000597138">
    <property type="component" value="Unassembled WGS sequence"/>
</dbReference>
<evidence type="ECO:0000256" key="3">
    <source>
        <dbReference type="ARBA" id="ARBA00021563"/>
    </source>
</evidence>
<feature type="transmembrane region" description="Helical" evidence="11">
    <location>
        <begin position="12"/>
        <end position="34"/>
    </location>
</feature>
<evidence type="ECO:0000256" key="8">
    <source>
        <dbReference type="ARBA" id="ARBA00022927"/>
    </source>
</evidence>
<protein>
    <recommendedName>
        <fullName evidence="3">Type II secretion system protein N</fullName>
    </recommendedName>
    <alternativeName>
        <fullName evidence="10">General secretion pathway protein N</fullName>
    </alternativeName>
</protein>
<reference evidence="12" key="1">
    <citation type="journal article" date="2014" name="Int. J. Syst. Evol. Microbiol.">
        <title>Complete genome of a new Firmicutes species belonging to the dominant human colonic microbiota ('Ruminococcus bicirculans') reveals two chromosomes and a selective capacity to utilize plant glucans.</title>
        <authorList>
            <consortium name="NISC Comparative Sequencing Program"/>
            <person name="Wegmann U."/>
            <person name="Louis P."/>
            <person name="Goesmann A."/>
            <person name="Henrissat B."/>
            <person name="Duncan S.H."/>
            <person name="Flint H.J."/>
        </authorList>
    </citation>
    <scope>NUCLEOTIDE SEQUENCE</scope>
    <source>
        <strain evidence="12">CGMCC 1.11013</strain>
    </source>
</reference>
<evidence type="ECO:0000313" key="12">
    <source>
        <dbReference type="EMBL" id="GGD86320.1"/>
    </source>
</evidence>
<keyword evidence="8" id="KW-0653">Protein transport</keyword>
<evidence type="ECO:0000256" key="7">
    <source>
        <dbReference type="ARBA" id="ARBA00022692"/>
    </source>
</evidence>
<dbReference type="eggNOG" id="ENOG502Z8UV">
    <property type="taxonomic scope" value="Bacteria"/>
</dbReference>